<comment type="caution">
    <text evidence="2">The sequence shown here is derived from an EMBL/GenBank/DDBJ whole genome shotgun (WGS) entry which is preliminary data.</text>
</comment>
<sequence length="102" mass="11489">MFEPGLFITAEIRVKAEVDLGEAKQAIAAFCQGMNSEPGCSMAVAHQDNSDPRRFILWERYDDEAAFQQHFNAAHTQHFIQLGITELVQAFETNLMNQGDTQ</sequence>
<keyword evidence="2" id="KW-0560">Oxidoreductase</keyword>
<evidence type="ECO:0000313" key="3">
    <source>
        <dbReference type="Proteomes" id="UP000241771"/>
    </source>
</evidence>
<protein>
    <submittedName>
        <fullName evidence="2">Antibiotic biosynthesis monooxygenase</fullName>
    </submittedName>
</protein>
<dbReference type="AlphaFoldDB" id="A0A2T3NPB5"/>
<keyword evidence="2" id="KW-0503">Monooxygenase</keyword>
<feature type="domain" description="ABM" evidence="1">
    <location>
        <begin position="6"/>
        <end position="96"/>
    </location>
</feature>
<dbReference type="OrthoDB" id="5816297at2"/>
<dbReference type="GO" id="GO:0004497">
    <property type="term" value="F:monooxygenase activity"/>
    <property type="evidence" value="ECO:0007669"/>
    <property type="project" value="UniProtKB-KW"/>
</dbReference>
<dbReference type="Gene3D" id="3.30.70.100">
    <property type="match status" value="1"/>
</dbReference>
<dbReference type="Proteomes" id="UP000241771">
    <property type="component" value="Unassembled WGS sequence"/>
</dbReference>
<name>A0A2T3NPB5_9GAMM</name>
<dbReference type="PANTHER" id="PTHR33336">
    <property type="entry name" value="QUINOL MONOOXYGENASE YGIN-RELATED"/>
    <property type="match status" value="1"/>
</dbReference>
<proteinExistence type="predicted"/>
<accession>A0A2T3NPB5</accession>
<organism evidence="2 3">
    <name type="scientific">Photobacterium sanctipauli</name>
    <dbReference type="NCBI Taxonomy" id="1342794"/>
    <lineage>
        <taxon>Bacteria</taxon>
        <taxon>Pseudomonadati</taxon>
        <taxon>Pseudomonadota</taxon>
        <taxon>Gammaproteobacteria</taxon>
        <taxon>Vibrionales</taxon>
        <taxon>Vibrionaceae</taxon>
        <taxon>Photobacterium</taxon>
    </lineage>
</organism>
<dbReference type="EMBL" id="PYMA01000013">
    <property type="protein sequence ID" value="PSW18113.1"/>
    <property type="molecule type" value="Genomic_DNA"/>
</dbReference>
<dbReference type="SUPFAM" id="SSF54909">
    <property type="entry name" value="Dimeric alpha+beta barrel"/>
    <property type="match status" value="1"/>
</dbReference>
<dbReference type="InterPro" id="IPR011008">
    <property type="entry name" value="Dimeric_a/b-barrel"/>
</dbReference>
<evidence type="ECO:0000259" key="1">
    <source>
        <dbReference type="PROSITE" id="PS51725"/>
    </source>
</evidence>
<dbReference type="InterPro" id="IPR050744">
    <property type="entry name" value="AI-2_Isomerase_LsrG"/>
</dbReference>
<reference evidence="2 3" key="1">
    <citation type="submission" date="2018-01" db="EMBL/GenBank/DDBJ databases">
        <title>Whole genome sequencing of Histamine producing bacteria.</title>
        <authorList>
            <person name="Butler K."/>
        </authorList>
    </citation>
    <scope>NUCLEOTIDE SEQUENCE [LARGE SCALE GENOMIC DNA]</scope>
    <source>
        <strain evidence="2 3">DSM 100436</strain>
    </source>
</reference>
<evidence type="ECO:0000313" key="2">
    <source>
        <dbReference type="EMBL" id="PSW18113.1"/>
    </source>
</evidence>
<dbReference type="PROSITE" id="PS51725">
    <property type="entry name" value="ABM"/>
    <property type="match status" value="1"/>
</dbReference>
<gene>
    <name evidence="2" type="ORF">C9I98_18045</name>
</gene>
<dbReference type="Pfam" id="PF03992">
    <property type="entry name" value="ABM"/>
    <property type="match status" value="1"/>
</dbReference>
<dbReference type="InterPro" id="IPR007138">
    <property type="entry name" value="ABM_dom"/>
</dbReference>
<dbReference type="PANTHER" id="PTHR33336:SF3">
    <property type="entry name" value="ABM DOMAIN-CONTAINING PROTEIN"/>
    <property type="match status" value="1"/>
</dbReference>
<keyword evidence="3" id="KW-1185">Reference proteome</keyword>